<keyword evidence="4" id="KW-1185">Reference proteome</keyword>
<dbReference type="OrthoDB" id="2525164at2759"/>
<dbReference type="InterPro" id="IPR017868">
    <property type="entry name" value="Filamin/ABP280_repeat-like"/>
</dbReference>
<protein>
    <submittedName>
        <fullName evidence="3">Uncharacterized protein</fullName>
    </submittedName>
</protein>
<sequence length="473" mass="52522">MAYKPFADSPSKLGESTSAPSTPSLLAQSSLQATTSGISRKRTTTALLLALLVLLSLHFNQHRSQNSESILPHARRPRIALDLPEHAYWGEARLSNPRLGGSGLTEATQGVATFISIDFPADEADPPLGDDEAISVTLEGPARLAAEVTYHGEGRYIARYLPLDAGEYTLRADVFKRGQVTKPYPYWRPLGLDSYNLTVTRQDGSLARGSGRQELAFPRNRCTGEEDTTEGRWVRCEDTPLSCVRYGWIWLPRTCYYHIYTAEELAEQDLWIAVVGTSVFRGIFFAGLDHLLGERAEQLSSPSSRFWKCWGRLSVAVHRLRLSYLDFREQCVRTKDENLCVGDYTRDAEEMLEQMGREREGRGPDVVLWEVNVNAGGNFSTLPTYRRWLGEGWDGAFLASHRTQSPEVQWNLDAVTGLAGSTLGQPELGVEAFDVSALGGAMFGTMEFPLSQASSFHWHGKCNYAGMHSCSPV</sequence>
<dbReference type="InterPro" id="IPR014756">
    <property type="entry name" value="Ig_E-set"/>
</dbReference>
<reference evidence="3 4" key="1">
    <citation type="submission" date="2016-07" db="EMBL/GenBank/DDBJ databases">
        <title>Pervasive Adenine N6-methylation of Active Genes in Fungi.</title>
        <authorList>
            <consortium name="DOE Joint Genome Institute"/>
            <person name="Mondo S.J."/>
            <person name="Dannebaum R.O."/>
            <person name="Kuo R.C."/>
            <person name="Labutti K."/>
            <person name="Haridas S."/>
            <person name="Kuo A."/>
            <person name="Salamov A."/>
            <person name="Ahrendt S.R."/>
            <person name="Lipzen A."/>
            <person name="Sullivan W."/>
            <person name="Andreopoulos W.B."/>
            <person name="Clum A."/>
            <person name="Lindquist E."/>
            <person name="Daum C."/>
            <person name="Ramamoorthy G.K."/>
            <person name="Gryganskyi A."/>
            <person name="Culley D."/>
            <person name="Magnuson J.K."/>
            <person name="James T.Y."/>
            <person name="O'Malley M.A."/>
            <person name="Stajich J.E."/>
            <person name="Spatafora J.W."/>
            <person name="Visel A."/>
            <person name="Grigoriev I.V."/>
        </authorList>
    </citation>
    <scope>NUCLEOTIDE SEQUENCE [LARGE SCALE GENOMIC DNA]</scope>
    <source>
        <strain evidence="3 4">62-1032</strain>
    </source>
</reference>
<comment type="caution">
    <text evidence="3">The sequence shown here is derived from an EMBL/GenBank/DDBJ whole genome shotgun (WGS) entry which is preliminary data.</text>
</comment>
<evidence type="ECO:0000256" key="2">
    <source>
        <dbReference type="SAM" id="MobiDB-lite"/>
    </source>
</evidence>
<accession>A0A1Y2FBE2</accession>
<dbReference type="InParanoid" id="A0A1Y2FBE2"/>
<feature type="region of interest" description="Disordered" evidence="2">
    <location>
        <begin position="1"/>
        <end position="25"/>
    </location>
</feature>
<dbReference type="EMBL" id="MCGR01000023">
    <property type="protein sequence ID" value="ORY81252.1"/>
    <property type="molecule type" value="Genomic_DNA"/>
</dbReference>
<feature type="repeat" description="Filamin" evidence="1">
    <location>
        <begin position="95"/>
        <end position="170"/>
    </location>
</feature>
<name>A0A1Y2FBE2_9BASI</name>
<organism evidence="3 4">
    <name type="scientific">Leucosporidium creatinivorum</name>
    <dbReference type="NCBI Taxonomy" id="106004"/>
    <lineage>
        <taxon>Eukaryota</taxon>
        <taxon>Fungi</taxon>
        <taxon>Dikarya</taxon>
        <taxon>Basidiomycota</taxon>
        <taxon>Pucciniomycotina</taxon>
        <taxon>Microbotryomycetes</taxon>
        <taxon>Leucosporidiales</taxon>
        <taxon>Leucosporidium</taxon>
    </lineage>
</organism>
<feature type="compositionally biased region" description="Polar residues" evidence="2">
    <location>
        <begin position="14"/>
        <end position="25"/>
    </location>
</feature>
<dbReference type="Proteomes" id="UP000193467">
    <property type="component" value="Unassembled WGS sequence"/>
</dbReference>
<evidence type="ECO:0000313" key="3">
    <source>
        <dbReference type="EMBL" id="ORY81252.1"/>
    </source>
</evidence>
<evidence type="ECO:0000256" key="1">
    <source>
        <dbReference type="PROSITE-ProRule" id="PRU00087"/>
    </source>
</evidence>
<dbReference type="SUPFAM" id="SSF81296">
    <property type="entry name" value="E set domains"/>
    <property type="match status" value="1"/>
</dbReference>
<dbReference type="Gene3D" id="2.60.40.10">
    <property type="entry name" value="Immunoglobulins"/>
    <property type="match status" value="1"/>
</dbReference>
<dbReference type="PROSITE" id="PS50194">
    <property type="entry name" value="FILAMIN_REPEAT"/>
    <property type="match status" value="1"/>
</dbReference>
<dbReference type="InterPro" id="IPR013783">
    <property type="entry name" value="Ig-like_fold"/>
</dbReference>
<evidence type="ECO:0000313" key="4">
    <source>
        <dbReference type="Proteomes" id="UP000193467"/>
    </source>
</evidence>
<dbReference type="AlphaFoldDB" id="A0A1Y2FBE2"/>
<proteinExistence type="predicted"/>
<gene>
    <name evidence="3" type="ORF">BCR35DRAFT_87205</name>
</gene>